<keyword evidence="2" id="KW-0677">Repeat</keyword>
<dbReference type="InterPro" id="IPR002182">
    <property type="entry name" value="NB-ARC"/>
</dbReference>
<dbReference type="AlphaFoldDB" id="A0A6P5YU88"/>
<dbReference type="Pfam" id="PF23282">
    <property type="entry name" value="WHD_ROQ1"/>
    <property type="match status" value="1"/>
</dbReference>
<dbReference type="GeneID" id="111294717"/>
<reference evidence="6" key="1">
    <citation type="submission" date="2025-08" db="UniProtKB">
        <authorList>
            <consortium name="RefSeq"/>
        </authorList>
    </citation>
    <scope>IDENTIFICATION</scope>
    <source>
        <tissue evidence="6">Fruit stalk</tissue>
    </source>
</reference>
<dbReference type="PRINTS" id="PR00364">
    <property type="entry name" value="DISEASERSIST"/>
</dbReference>
<dbReference type="GO" id="GO:0043531">
    <property type="term" value="F:ADP binding"/>
    <property type="evidence" value="ECO:0007669"/>
    <property type="project" value="InterPro"/>
</dbReference>
<keyword evidence="1" id="KW-0433">Leucine-rich repeat</keyword>
<feature type="domain" description="NB-ARC" evidence="3">
    <location>
        <begin position="40"/>
        <end position="153"/>
    </location>
</feature>
<organism evidence="5 6">
    <name type="scientific">Durio zibethinus</name>
    <name type="common">Durian</name>
    <dbReference type="NCBI Taxonomy" id="66656"/>
    <lineage>
        <taxon>Eukaryota</taxon>
        <taxon>Viridiplantae</taxon>
        <taxon>Streptophyta</taxon>
        <taxon>Embryophyta</taxon>
        <taxon>Tracheophyta</taxon>
        <taxon>Spermatophyta</taxon>
        <taxon>Magnoliopsida</taxon>
        <taxon>eudicotyledons</taxon>
        <taxon>Gunneridae</taxon>
        <taxon>Pentapetalae</taxon>
        <taxon>rosids</taxon>
        <taxon>malvids</taxon>
        <taxon>Malvales</taxon>
        <taxon>Malvaceae</taxon>
        <taxon>Helicteroideae</taxon>
        <taxon>Durio</taxon>
    </lineage>
</organism>
<dbReference type="InterPro" id="IPR044974">
    <property type="entry name" value="Disease_R_plants"/>
</dbReference>
<sequence>MSHELQFIQDILKQIQHKLYHNSLYVPSYLVGIDSLVTHINLWIQENGSNKNGIATICGIGGIGKTAIAKVVFNQNIQRFEGYSFLADVRETTQECNGLVRLQRQVISDILKGKANKIYNADNGILKIKEAVCCRRVLIVLDDVDDLENITKIFGKQIPFFPGTLQVLGSSLSGKSISVWKNALEKLEAIPDSKIQKILRVSYDSLQDDHDKNLFLDIACLFIGKDRDYTTAIQDGCGFYTIDGIENLIGRAPTDSKASNIQSTHWDVCVIVSTGARDFKWTMSDVLEKMYYFGM</sequence>
<feature type="domain" description="Disease resistance protein Roq1-like winged-helix" evidence="4">
    <location>
        <begin position="209"/>
        <end position="251"/>
    </location>
</feature>
<evidence type="ECO:0000313" key="5">
    <source>
        <dbReference type="Proteomes" id="UP000515121"/>
    </source>
</evidence>
<evidence type="ECO:0000259" key="4">
    <source>
        <dbReference type="Pfam" id="PF23282"/>
    </source>
</evidence>
<dbReference type="KEGG" id="dzi:111294717"/>
<evidence type="ECO:0000256" key="1">
    <source>
        <dbReference type="ARBA" id="ARBA00022614"/>
    </source>
</evidence>
<keyword evidence="5" id="KW-1185">Reference proteome</keyword>
<dbReference type="Gene3D" id="3.40.50.300">
    <property type="entry name" value="P-loop containing nucleotide triphosphate hydrolases"/>
    <property type="match status" value="1"/>
</dbReference>
<dbReference type="Proteomes" id="UP000515121">
    <property type="component" value="Unplaced"/>
</dbReference>
<name>A0A6P5YU88_DURZI</name>
<dbReference type="InterPro" id="IPR027417">
    <property type="entry name" value="P-loop_NTPase"/>
</dbReference>
<evidence type="ECO:0000256" key="2">
    <source>
        <dbReference type="ARBA" id="ARBA00022737"/>
    </source>
</evidence>
<evidence type="ECO:0000313" key="6">
    <source>
        <dbReference type="RefSeq" id="XP_022743847.1"/>
    </source>
</evidence>
<dbReference type="PANTHER" id="PTHR11017:SF305">
    <property type="entry name" value="TMV RESISTANCE PROTEIN N-LIKE"/>
    <property type="match status" value="1"/>
</dbReference>
<dbReference type="PANTHER" id="PTHR11017">
    <property type="entry name" value="LEUCINE-RICH REPEAT-CONTAINING PROTEIN"/>
    <property type="match status" value="1"/>
</dbReference>
<dbReference type="InterPro" id="IPR058192">
    <property type="entry name" value="WHD_ROQ1-like"/>
</dbReference>
<dbReference type="RefSeq" id="XP_022743847.1">
    <property type="nucleotide sequence ID" value="XM_022888112.1"/>
</dbReference>
<dbReference type="Pfam" id="PF00931">
    <property type="entry name" value="NB-ARC"/>
    <property type="match status" value="1"/>
</dbReference>
<accession>A0A6P5YU88</accession>
<dbReference type="GO" id="GO:0006952">
    <property type="term" value="P:defense response"/>
    <property type="evidence" value="ECO:0007669"/>
    <property type="project" value="InterPro"/>
</dbReference>
<evidence type="ECO:0000259" key="3">
    <source>
        <dbReference type="Pfam" id="PF00931"/>
    </source>
</evidence>
<proteinExistence type="predicted"/>
<dbReference type="OrthoDB" id="1357022at2759"/>
<gene>
    <name evidence="6" type="primary">LOC111294717</name>
</gene>
<protein>
    <submittedName>
        <fullName evidence="6">Disease resistance protein At4g11170</fullName>
    </submittedName>
</protein>
<dbReference type="SUPFAM" id="SSF52540">
    <property type="entry name" value="P-loop containing nucleoside triphosphate hydrolases"/>
    <property type="match status" value="1"/>
</dbReference>